<gene>
    <name evidence="1" type="ORF">EDM52_20910</name>
</gene>
<reference evidence="1 2" key="1">
    <citation type="submission" date="2018-10" db="EMBL/GenBank/DDBJ databases">
        <title>Phylogenomics of Brevibacillus.</title>
        <authorList>
            <person name="Dunlap C."/>
        </authorList>
    </citation>
    <scope>NUCLEOTIDE SEQUENCE [LARGE SCALE GENOMIC DNA]</scope>
    <source>
        <strain evidence="1 2">JCM 12215</strain>
    </source>
</reference>
<dbReference type="OrthoDB" id="2472714at2"/>
<sequence length="156" mass="17930">MLQYITEQINEFLSGHGLITDVVLRSERSLIEDEETREIALTFMEREAEGYPIATIHLFLLPDENSCEVEVEIESSLVPTDAELHRVWNQAREVVAEIALTEKRRYLEAGQQAEAAIILDYHFIVEMPQTEEEEAELSDRLLRFSADLGKLVRLAK</sequence>
<dbReference type="Proteomes" id="UP000282028">
    <property type="component" value="Unassembled WGS sequence"/>
</dbReference>
<organism evidence="1 2">
    <name type="scientific">Brevibacillus invocatus</name>
    <dbReference type="NCBI Taxonomy" id="173959"/>
    <lineage>
        <taxon>Bacteria</taxon>
        <taxon>Bacillati</taxon>
        <taxon>Bacillota</taxon>
        <taxon>Bacilli</taxon>
        <taxon>Bacillales</taxon>
        <taxon>Paenibacillaceae</taxon>
        <taxon>Brevibacillus</taxon>
    </lineage>
</organism>
<dbReference type="EMBL" id="RHHR01000045">
    <property type="protein sequence ID" value="RNB68309.1"/>
    <property type="molecule type" value="Genomic_DNA"/>
</dbReference>
<evidence type="ECO:0000313" key="1">
    <source>
        <dbReference type="EMBL" id="RNB68309.1"/>
    </source>
</evidence>
<name>A0A3M8BYB5_9BACL</name>
<accession>A0A3M8BYB5</accession>
<evidence type="ECO:0000313" key="2">
    <source>
        <dbReference type="Proteomes" id="UP000282028"/>
    </source>
</evidence>
<proteinExistence type="predicted"/>
<comment type="caution">
    <text evidence="1">The sequence shown here is derived from an EMBL/GenBank/DDBJ whole genome shotgun (WGS) entry which is preliminary data.</text>
</comment>
<dbReference type="AlphaFoldDB" id="A0A3M8BYB5"/>
<keyword evidence="2" id="KW-1185">Reference proteome</keyword>
<protein>
    <submittedName>
        <fullName evidence="1">Uncharacterized protein</fullName>
    </submittedName>
</protein>